<dbReference type="InterPro" id="IPR036211">
    <property type="entry name" value="eIF4G_eIF4E-bd_sf"/>
</dbReference>
<proteinExistence type="inferred from homology"/>
<evidence type="ECO:0000256" key="1">
    <source>
        <dbReference type="ARBA" id="ARBA00004496"/>
    </source>
</evidence>
<evidence type="ECO:0000256" key="2">
    <source>
        <dbReference type="ARBA" id="ARBA00005775"/>
    </source>
</evidence>
<dbReference type="AlphaFoldDB" id="A0A2H3C6V3"/>
<dbReference type="InterPro" id="IPR003891">
    <property type="entry name" value="Initiation_fac_eIF4g_MI"/>
</dbReference>
<accession>A0A2H3C6V3</accession>
<dbReference type="Gene3D" id="1.20.970.30">
    <property type="entry name" value="eIF4G, eIF4E-binding domain"/>
    <property type="match status" value="2"/>
</dbReference>
<comment type="subcellular location">
    <subcellularLocation>
        <location evidence="1">Cytoplasm</location>
    </subcellularLocation>
</comment>
<dbReference type="GO" id="GO:0003743">
    <property type="term" value="F:translation initiation factor activity"/>
    <property type="evidence" value="ECO:0007669"/>
    <property type="project" value="UniProtKB-KW"/>
</dbReference>
<dbReference type="SUPFAM" id="SSF101489">
    <property type="entry name" value="Eukaryotic initiation factor 4f subunit eIF4g, eIF4e-binding domain"/>
    <property type="match status" value="2"/>
</dbReference>
<evidence type="ECO:0000256" key="6">
    <source>
        <dbReference type="ARBA" id="ARBA00022884"/>
    </source>
</evidence>
<keyword evidence="6" id="KW-0694">RNA-binding</keyword>
<feature type="domain" description="MI" evidence="9">
    <location>
        <begin position="994"/>
        <end position="1114"/>
    </location>
</feature>
<gene>
    <name evidence="10" type="ORF">ARMSODRAFT_1081035</name>
</gene>
<dbReference type="PROSITE" id="PS51366">
    <property type="entry name" value="MI"/>
    <property type="match status" value="1"/>
</dbReference>
<evidence type="ECO:0000313" key="11">
    <source>
        <dbReference type="Proteomes" id="UP000218334"/>
    </source>
</evidence>
<evidence type="ECO:0000256" key="7">
    <source>
        <dbReference type="ARBA" id="ARBA00022917"/>
    </source>
</evidence>
<feature type="region of interest" description="Disordered" evidence="8">
    <location>
        <begin position="462"/>
        <end position="669"/>
    </location>
</feature>
<feature type="compositionally biased region" description="Low complexity" evidence="8">
    <location>
        <begin position="801"/>
        <end position="810"/>
    </location>
</feature>
<keyword evidence="5" id="KW-0597">Phosphoprotein</keyword>
<keyword evidence="3" id="KW-0963">Cytoplasm</keyword>
<feature type="region of interest" description="Disordered" evidence="8">
    <location>
        <begin position="56"/>
        <end position="81"/>
    </location>
</feature>
<evidence type="ECO:0000313" key="10">
    <source>
        <dbReference type="EMBL" id="PBK74048.1"/>
    </source>
</evidence>
<comment type="similarity">
    <text evidence="2">Belongs to the eukaryotic initiation factor 4G family.</text>
</comment>
<dbReference type="Pfam" id="PF02854">
    <property type="entry name" value="MIF4G"/>
    <property type="match status" value="1"/>
</dbReference>
<dbReference type="PANTHER" id="PTHR23253">
    <property type="entry name" value="EUKARYOTIC TRANSLATION INITIATION FACTOR 4 GAMMA"/>
    <property type="match status" value="1"/>
</dbReference>
<dbReference type="InterPro" id="IPR016024">
    <property type="entry name" value="ARM-type_fold"/>
</dbReference>
<name>A0A2H3C6V3_9AGAR</name>
<dbReference type="STRING" id="1076256.A0A2H3C6V3"/>
<dbReference type="InterPro" id="IPR022745">
    <property type="entry name" value="eIF4G1_eIF4E-bd"/>
</dbReference>
<feature type="compositionally biased region" description="Polar residues" evidence="8">
    <location>
        <begin position="559"/>
        <end position="577"/>
    </location>
</feature>
<organism evidence="10 11">
    <name type="scientific">Armillaria solidipes</name>
    <dbReference type="NCBI Taxonomy" id="1076256"/>
    <lineage>
        <taxon>Eukaryota</taxon>
        <taxon>Fungi</taxon>
        <taxon>Dikarya</taxon>
        <taxon>Basidiomycota</taxon>
        <taxon>Agaricomycotina</taxon>
        <taxon>Agaricomycetes</taxon>
        <taxon>Agaricomycetidae</taxon>
        <taxon>Agaricales</taxon>
        <taxon>Marasmiineae</taxon>
        <taxon>Physalacriaceae</taxon>
        <taxon>Armillaria</taxon>
    </lineage>
</organism>
<dbReference type="SMART" id="SM00543">
    <property type="entry name" value="MIF4G"/>
    <property type="match status" value="1"/>
</dbReference>
<feature type="region of interest" description="Disordered" evidence="8">
    <location>
        <begin position="799"/>
        <end position="834"/>
    </location>
</feature>
<evidence type="ECO:0000256" key="5">
    <source>
        <dbReference type="ARBA" id="ARBA00022553"/>
    </source>
</evidence>
<feature type="compositionally biased region" description="Pro residues" evidence="8">
    <location>
        <begin position="515"/>
        <end position="535"/>
    </location>
</feature>
<feature type="compositionally biased region" description="Basic and acidic residues" evidence="8">
    <location>
        <begin position="811"/>
        <end position="821"/>
    </location>
</feature>
<dbReference type="FunFam" id="1.25.40.180:FF:000020">
    <property type="entry name" value="Eukaryotic translation initiation factor subunit"/>
    <property type="match status" value="1"/>
</dbReference>
<sequence>MHQALGAYVFSTQWSTIILLILSLCLLCHRSNVWICIKKTIDKKWGGDTKRATVLSADTQQGSNGAPTDPGPGPAATPAQSTLEPVVRLKRSAYRWDRRFLLSRNPNSLFVVDRKVKGLLNKLTMKKFDSISDKIVAWANKSEKEKDGRTLIHVIRLIFENAIDQAMWSEMYARLCRKMVGQISAKVQVDGVKNAEGEPIAGGQLFRIYLLNRCQNGFERGWVAKEPAAAAASNTIEDQAAKAIGERTSVEEEIALHSEKYYAAQKARRRGLGLIKFIGELFKLKMLTERTMHECIKKLLGNIENPEEEEIESLCMLLTTVGQLLDTTKARAHMDVYFSRMKELTKSLNVSSRMQFMLQDILELRERKWISRNAVDAPTTIAQIHEVAGREKAAQEKESYQRQTSMSRDGSRRGGERGEFPQVGADGCAVSGAPWPPSKAGDLPKFGQISDMTVPATLRQISGKSSVSNAKPGSSSNTPHTPCKQEIAKSFQNPSSAPPSQPDSDSSSPNIRPSDLPPLSQPPLIPLSSHPPHPSFVPQNGMRPRQPNVGPNGDAATGSGPTSPQYQRQVPNGNTPHIPSGPGGPGAPQMSAGLGSPRMTPQHHPPPPGRHIPAADKKHKATERELLKTEEEEREKECLQREVEERKKTEEDTRRLQQEEEEKERREEEVARVKAEAKAAPLPSALATARIIDDLGRIPYPEGIKSPRVELNINAKDGKFRYDREFLLQFMSICKEKPDSLPALDAIGLEPSDQINYPMSRGGPGRHCQGSGTVPSQRVRVAEEEAVKAKPEEGEVIMETSSADADTTVTSKDKAKEEDLRINTTSPPSELPRCRLGPLDLSTTEANIPAPLPSALATARIIDDLGRVPYPEGIKSPRVELNINAKDGKFIYDRGFLLQFMPVCKEKPESLPDLDAIGLEPSGQINYPMSRGGPGRHRQGSGAVPSQRQIFTTGEPEFGQTGNEGAPITFGPQSSIYAGKKDTEPKPIKVRNKNAKKKIERNIKKFSAVRNLDEAEVYFTQLPAKHHPLLVDKFISFAVKSEADAQLVAQLFSRASTKNLCTIADFESGFAGVIELLGGIVIDAPMAFKLMATVMKGPAFDDGQRTRLASKTDSAKLLGLLS</sequence>
<feature type="compositionally biased region" description="Low complexity" evidence="8">
    <location>
        <begin position="502"/>
        <end position="514"/>
    </location>
</feature>
<feature type="compositionally biased region" description="Basic and acidic residues" evidence="8">
    <location>
        <begin position="622"/>
        <end position="669"/>
    </location>
</feature>
<dbReference type="GO" id="GO:0016281">
    <property type="term" value="C:eukaryotic translation initiation factor 4F complex"/>
    <property type="evidence" value="ECO:0007669"/>
    <property type="project" value="TreeGrafter"/>
</dbReference>
<feature type="region of interest" description="Disordered" evidence="8">
    <location>
        <begin position="388"/>
        <end position="447"/>
    </location>
</feature>
<dbReference type="GO" id="GO:0010494">
    <property type="term" value="C:cytoplasmic stress granule"/>
    <property type="evidence" value="ECO:0007669"/>
    <property type="project" value="UniProtKB-ARBA"/>
</dbReference>
<dbReference type="Proteomes" id="UP000218334">
    <property type="component" value="Unassembled WGS sequence"/>
</dbReference>
<dbReference type="InterPro" id="IPR003890">
    <property type="entry name" value="MIF4G-like_typ-3"/>
</dbReference>
<dbReference type="Gene3D" id="1.25.40.180">
    <property type="match status" value="2"/>
</dbReference>
<dbReference type="SUPFAM" id="SSF48371">
    <property type="entry name" value="ARM repeat"/>
    <property type="match status" value="2"/>
</dbReference>
<feature type="region of interest" description="Disordered" evidence="8">
    <location>
        <begin position="958"/>
        <end position="986"/>
    </location>
</feature>
<protein>
    <recommendedName>
        <fullName evidence="9">MI domain-containing protein</fullName>
    </recommendedName>
</protein>
<dbReference type="GO" id="GO:0003729">
    <property type="term" value="F:mRNA binding"/>
    <property type="evidence" value="ECO:0007669"/>
    <property type="project" value="TreeGrafter"/>
</dbReference>
<keyword evidence="4" id="KW-0396">Initiation factor</keyword>
<evidence type="ECO:0000256" key="3">
    <source>
        <dbReference type="ARBA" id="ARBA00022490"/>
    </source>
</evidence>
<dbReference type="Pfam" id="PF12152">
    <property type="entry name" value="eIF_4G1"/>
    <property type="match status" value="2"/>
</dbReference>
<keyword evidence="11" id="KW-1185">Reference proteome</keyword>
<feature type="compositionally biased region" description="Polar residues" evidence="8">
    <location>
        <begin position="462"/>
        <end position="480"/>
    </location>
</feature>
<dbReference type="PANTHER" id="PTHR23253:SF9">
    <property type="entry name" value="EUKARYOTIC TRANSLATION INITIATION FACTOR 4 GAMMA 2"/>
    <property type="match status" value="1"/>
</dbReference>
<reference evidence="11" key="1">
    <citation type="journal article" date="2017" name="Nat. Ecol. Evol.">
        <title>Genome expansion and lineage-specific genetic innovations in the forest pathogenic fungi Armillaria.</title>
        <authorList>
            <person name="Sipos G."/>
            <person name="Prasanna A.N."/>
            <person name="Walter M.C."/>
            <person name="O'Connor E."/>
            <person name="Balint B."/>
            <person name="Krizsan K."/>
            <person name="Kiss B."/>
            <person name="Hess J."/>
            <person name="Varga T."/>
            <person name="Slot J."/>
            <person name="Riley R."/>
            <person name="Boka B."/>
            <person name="Rigling D."/>
            <person name="Barry K."/>
            <person name="Lee J."/>
            <person name="Mihaltcheva S."/>
            <person name="LaButti K."/>
            <person name="Lipzen A."/>
            <person name="Waldron R."/>
            <person name="Moloney N.M."/>
            <person name="Sperisen C."/>
            <person name="Kredics L."/>
            <person name="Vagvoelgyi C."/>
            <person name="Patrignani A."/>
            <person name="Fitzpatrick D."/>
            <person name="Nagy I."/>
            <person name="Doyle S."/>
            <person name="Anderson J.B."/>
            <person name="Grigoriev I.V."/>
            <person name="Gueldener U."/>
            <person name="Muensterkoetter M."/>
            <person name="Nagy L.G."/>
        </authorList>
    </citation>
    <scope>NUCLEOTIDE SEQUENCE [LARGE SCALE GENOMIC DNA]</scope>
    <source>
        <strain evidence="11">28-4</strain>
    </source>
</reference>
<feature type="compositionally biased region" description="Basic and acidic residues" evidence="8">
    <location>
        <begin position="409"/>
        <end position="419"/>
    </location>
</feature>
<keyword evidence="7" id="KW-0648">Protein biosynthesis</keyword>
<feature type="compositionally biased region" description="Basic and acidic residues" evidence="8">
    <location>
        <begin position="388"/>
        <end position="400"/>
    </location>
</feature>
<evidence type="ECO:0000259" key="9">
    <source>
        <dbReference type="PROSITE" id="PS51366"/>
    </source>
</evidence>
<evidence type="ECO:0000256" key="4">
    <source>
        <dbReference type="ARBA" id="ARBA00022540"/>
    </source>
</evidence>
<dbReference type="EMBL" id="KZ293419">
    <property type="protein sequence ID" value="PBK74048.1"/>
    <property type="molecule type" value="Genomic_DNA"/>
</dbReference>
<evidence type="ECO:0000256" key="8">
    <source>
        <dbReference type="SAM" id="MobiDB-lite"/>
    </source>
</evidence>